<dbReference type="PANTHER" id="PTHR11560">
    <property type="entry name" value="39S RIBOSOMAL PROTEIN L10, MITOCHONDRIAL"/>
    <property type="match status" value="1"/>
</dbReference>
<accession>A0A7C6AG57</accession>
<dbReference type="InterPro" id="IPR022973">
    <property type="entry name" value="Ribosomal_uL10_bac"/>
</dbReference>
<dbReference type="HAMAP" id="MF_00362">
    <property type="entry name" value="Ribosomal_uL10"/>
    <property type="match status" value="1"/>
</dbReference>
<dbReference type="NCBIfam" id="NF000955">
    <property type="entry name" value="PRK00099.1-1"/>
    <property type="match status" value="1"/>
</dbReference>
<comment type="similarity">
    <text evidence="1 5">Belongs to the universal ribosomal protein uL10 family.</text>
</comment>
<comment type="subunit">
    <text evidence="5">Part of the ribosomal stalk of the 50S ribosomal subunit. The N-terminus interacts with L11 and the large rRNA to form the base of the stalk. The C-terminus forms an elongated spine to which L12 dimers bind in a sequential fashion forming a multimeric L10(L12)X complex.</text>
</comment>
<reference evidence="7" key="1">
    <citation type="journal article" date="2020" name="mSystems">
        <title>Genome- and Community-Level Interaction Insights into Carbon Utilization and Element Cycling Functions of Hydrothermarchaeota in Hydrothermal Sediment.</title>
        <authorList>
            <person name="Zhou Z."/>
            <person name="Liu Y."/>
            <person name="Xu W."/>
            <person name="Pan J."/>
            <person name="Luo Z.H."/>
            <person name="Li M."/>
        </authorList>
    </citation>
    <scope>NUCLEOTIDE SEQUENCE [LARGE SCALE GENOMIC DNA]</scope>
    <source>
        <strain evidence="6">SpSt-258</strain>
        <strain evidence="7">SpSt-783</strain>
    </source>
</reference>
<gene>
    <name evidence="5" type="primary">rplJ</name>
    <name evidence="6" type="ORF">ENP86_04645</name>
    <name evidence="7" type="ORF">ENV70_02400</name>
</gene>
<protein>
    <recommendedName>
        <fullName evidence="4 5">Large ribosomal subunit protein uL10</fullName>
    </recommendedName>
</protein>
<dbReference type="Gene3D" id="3.30.70.1730">
    <property type="match status" value="1"/>
</dbReference>
<dbReference type="InterPro" id="IPR001790">
    <property type="entry name" value="Ribosomal_uL10"/>
</dbReference>
<dbReference type="AlphaFoldDB" id="A0A7C6AG57"/>
<comment type="function">
    <text evidence="5">Forms part of the ribosomal stalk, playing a central role in the interaction of the ribosome with GTP-bound translation factors.</text>
</comment>
<evidence type="ECO:0000256" key="4">
    <source>
        <dbReference type="ARBA" id="ARBA00035202"/>
    </source>
</evidence>
<keyword evidence="5" id="KW-0699">rRNA-binding</keyword>
<dbReference type="PROSITE" id="PS01109">
    <property type="entry name" value="RIBOSOMAL_L10"/>
    <property type="match status" value="1"/>
</dbReference>
<dbReference type="CDD" id="cd05797">
    <property type="entry name" value="Ribosomal_L10"/>
    <property type="match status" value="1"/>
</dbReference>
<evidence type="ECO:0000313" key="7">
    <source>
        <dbReference type="EMBL" id="HHS62455.1"/>
    </source>
</evidence>
<dbReference type="GO" id="GO:0006412">
    <property type="term" value="P:translation"/>
    <property type="evidence" value="ECO:0007669"/>
    <property type="project" value="UniProtKB-UniRule"/>
</dbReference>
<keyword evidence="3 5" id="KW-0687">Ribonucleoprotein</keyword>
<dbReference type="EMBL" id="DTHJ01000052">
    <property type="protein sequence ID" value="HHS62455.1"/>
    <property type="molecule type" value="Genomic_DNA"/>
</dbReference>
<keyword evidence="5" id="KW-0694">RNA-binding</keyword>
<dbReference type="GO" id="GO:0015934">
    <property type="term" value="C:large ribosomal subunit"/>
    <property type="evidence" value="ECO:0007669"/>
    <property type="project" value="InterPro"/>
</dbReference>
<dbReference type="InterPro" id="IPR043141">
    <property type="entry name" value="Ribosomal_uL10-like_sf"/>
</dbReference>
<evidence type="ECO:0000256" key="5">
    <source>
        <dbReference type="HAMAP-Rule" id="MF_00362"/>
    </source>
</evidence>
<dbReference type="GO" id="GO:0070180">
    <property type="term" value="F:large ribosomal subunit rRNA binding"/>
    <property type="evidence" value="ECO:0007669"/>
    <property type="project" value="UniProtKB-UniRule"/>
</dbReference>
<dbReference type="InterPro" id="IPR002363">
    <property type="entry name" value="Ribosomal_uL10_CS_bac"/>
</dbReference>
<dbReference type="GO" id="GO:0003735">
    <property type="term" value="F:structural constituent of ribosome"/>
    <property type="evidence" value="ECO:0007669"/>
    <property type="project" value="InterPro"/>
</dbReference>
<evidence type="ECO:0000256" key="1">
    <source>
        <dbReference type="ARBA" id="ARBA00008889"/>
    </source>
</evidence>
<comment type="caution">
    <text evidence="7">The sequence shown here is derived from an EMBL/GenBank/DDBJ whole genome shotgun (WGS) entry which is preliminary data.</text>
</comment>
<evidence type="ECO:0000256" key="3">
    <source>
        <dbReference type="ARBA" id="ARBA00023274"/>
    </source>
</evidence>
<sequence>MPSQRNVETLKKSTEMMKNGKAFYFTEFTGLNVQQLENLRRELKKNQCNYLVIKNTLGLLALKNLGYEIEPIKKILYGPIGIAIAYDDPLIPTKILKEVQGLKIKGAFVEGNIYDAGGVAELAKIPSKAVLLQSIVGSLNLLGNLVNTLNSIMQNFVYTVDGIKNKINS</sequence>
<organism evidence="7">
    <name type="scientific">candidate division WOR-3 bacterium</name>
    <dbReference type="NCBI Taxonomy" id="2052148"/>
    <lineage>
        <taxon>Bacteria</taxon>
        <taxon>Bacteria division WOR-3</taxon>
    </lineage>
</organism>
<proteinExistence type="inferred from homology"/>
<evidence type="ECO:0000313" key="6">
    <source>
        <dbReference type="EMBL" id="HDY58825.1"/>
    </source>
</evidence>
<dbReference type="Pfam" id="PF00466">
    <property type="entry name" value="Ribosomal_L10"/>
    <property type="match status" value="1"/>
</dbReference>
<dbReference type="InterPro" id="IPR047865">
    <property type="entry name" value="Ribosomal_uL10_bac_type"/>
</dbReference>
<keyword evidence="2 5" id="KW-0689">Ribosomal protein</keyword>
<name>A0A7C6AG57_UNCW3</name>
<dbReference type="SUPFAM" id="SSF160369">
    <property type="entry name" value="Ribosomal protein L10-like"/>
    <property type="match status" value="1"/>
</dbReference>
<dbReference type="EMBL" id="DSKY01000013">
    <property type="protein sequence ID" value="HDY58825.1"/>
    <property type="molecule type" value="Genomic_DNA"/>
</dbReference>
<dbReference type="Gene3D" id="6.10.250.290">
    <property type="match status" value="1"/>
</dbReference>
<evidence type="ECO:0000256" key="2">
    <source>
        <dbReference type="ARBA" id="ARBA00022980"/>
    </source>
</evidence>